<dbReference type="AlphaFoldDB" id="A0A5N7C242"/>
<proteinExistence type="predicted"/>
<dbReference type="InterPro" id="IPR028116">
    <property type="entry name" value="Cis-CaaD-like"/>
</dbReference>
<reference evidence="2" key="2">
    <citation type="submission" date="2019-04" db="EMBL/GenBank/DDBJ databases">
        <title>Friends and foes A comparative genomics studyof 23 Aspergillus species from section Flavi.</title>
        <authorList>
            <consortium name="DOE Joint Genome Institute"/>
            <person name="Kjaerbolling I."/>
            <person name="Vesth T."/>
            <person name="Frisvad J.C."/>
            <person name="Nybo J.L."/>
            <person name="Theobald S."/>
            <person name="Kildgaard S."/>
            <person name="Isbrandt T."/>
            <person name="Kuo A."/>
            <person name="Sato A."/>
            <person name="Lyhne E.K."/>
            <person name="Kogle M.E."/>
            <person name="Wiebenga A."/>
            <person name="Kun R.S."/>
            <person name="Lubbers R.J."/>
            <person name="Makela M.R."/>
            <person name="Barry K."/>
            <person name="Chovatia M."/>
            <person name="Clum A."/>
            <person name="Daum C."/>
            <person name="Haridas S."/>
            <person name="He G."/>
            <person name="LaButti K."/>
            <person name="Lipzen A."/>
            <person name="Mondo S."/>
            <person name="Riley R."/>
            <person name="Salamov A."/>
            <person name="Simmons B.A."/>
            <person name="Magnuson J.K."/>
            <person name="Henrissat B."/>
            <person name="Mortensen U.H."/>
            <person name="Larsen T.O."/>
            <person name="Devries R.P."/>
            <person name="Grigoriev I.V."/>
            <person name="Machida M."/>
            <person name="Baker S.E."/>
            <person name="Andersen M.R."/>
        </authorList>
    </citation>
    <scope>NUCLEOTIDE SEQUENCE [LARGE SCALE GENOMIC DNA]</scope>
    <source>
        <strain evidence="2">IBT 14317</strain>
    </source>
</reference>
<protein>
    <submittedName>
        <fullName evidence="2">Putative oxalocrotonate tautomerase</fullName>
    </submittedName>
</protein>
<feature type="domain" description="Tautomerase cis-CaaD-like" evidence="1">
    <location>
        <begin position="1"/>
        <end position="140"/>
    </location>
</feature>
<reference evidence="3 4" key="1">
    <citation type="submission" date="2019-04" db="EMBL/GenBank/DDBJ databases">
        <title>Aspergillus burnettii sp. nov., novel species from soil in southeast Queensland.</title>
        <authorList>
            <person name="Gilchrist C.L.M."/>
            <person name="Pitt J.I."/>
            <person name="Lange L."/>
            <person name="Lacey H.J."/>
            <person name="Vuong D."/>
            <person name="Midgley D.J."/>
            <person name="Greenfield P."/>
            <person name="Bradbury M."/>
            <person name="Lacey E."/>
            <person name="Busk P.K."/>
            <person name="Pilgaard B."/>
            <person name="Chooi Y.H."/>
            <person name="Piggott A.M."/>
        </authorList>
    </citation>
    <scope>NUCLEOTIDE SEQUENCE [LARGE SCALE GENOMIC DNA]</scope>
    <source>
        <strain evidence="3 4">FRR 5400</strain>
    </source>
</reference>
<dbReference type="Proteomes" id="UP000541154">
    <property type="component" value="Unassembled WGS sequence"/>
</dbReference>
<dbReference type="EMBL" id="ML735282">
    <property type="protein sequence ID" value="KAE8388161.1"/>
    <property type="molecule type" value="Genomic_DNA"/>
</dbReference>
<dbReference type="InterPro" id="IPR014347">
    <property type="entry name" value="Tautomerase/MIF_sf"/>
</dbReference>
<keyword evidence="4" id="KW-1185">Reference proteome</keyword>
<accession>A0A5N7C242</accession>
<dbReference type="Pfam" id="PF14832">
    <property type="entry name" value="Tautomerase_3"/>
    <property type="match status" value="1"/>
</dbReference>
<evidence type="ECO:0000313" key="3">
    <source>
        <dbReference type="EMBL" id="KAF5858303.1"/>
    </source>
</evidence>
<evidence type="ECO:0000313" key="4">
    <source>
        <dbReference type="Proteomes" id="UP000541154"/>
    </source>
</evidence>
<organism evidence="2">
    <name type="scientific">Petromyces alliaceus</name>
    <name type="common">Aspergillus alliaceus</name>
    <dbReference type="NCBI Taxonomy" id="209559"/>
    <lineage>
        <taxon>Eukaryota</taxon>
        <taxon>Fungi</taxon>
        <taxon>Dikarya</taxon>
        <taxon>Ascomycota</taxon>
        <taxon>Pezizomycotina</taxon>
        <taxon>Eurotiomycetes</taxon>
        <taxon>Eurotiomycetidae</taxon>
        <taxon>Eurotiales</taxon>
        <taxon>Aspergillaceae</taxon>
        <taxon>Aspergillus</taxon>
        <taxon>Aspergillus subgen. Circumdati</taxon>
    </lineage>
</organism>
<dbReference type="OrthoDB" id="2129288at2759"/>
<dbReference type="Gene3D" id="3.30.429.10">
    <property type="entry name" value="Macrophage Migration Inhibitory Factor"/>
    <property type="match status" value="1"/>
</dbReference>
<evidence type="ECO:0000259" key="1">
    <source>
        <dbReference type="Pfam" id="PF14832"/>
    </source>
</evidence>
<gene>
    <name evidence="2" type="ORF">BDV23DRAFT_159703</name>
    <name evidence="3" type="ORF">ETB97_004583</name>
</gene>
<evidence type="ECO:0000313" key="2">
    <source>
        <dbReference type="EMBL" id="KAE8388161.1"/>
    </source>
</evidence>
<dbReference type="Proteomes" id="UP000326877">
    <property type="component" value="Unassembled WGS sequence"/>
</dbReference>
<dbReference type="EMBL" id="SPNV01000211">
    <property type="protein sequence ID" value="KAF5858303.1"/>
    <property type="molecule type" value="Genomic_DNA"/>
</dbReference>
<accession>A0A8H6E4N6</accession>
<name>A0A5N7C242_PETAA</name>
<sequence>MPLWLIFHPTGTFEDTASKKALTEDVTKIYTRIGLPAFYVVINFIKLSAGDIWVGAENKTENPFIRIVAEHIAVRLDNEDHAYNSVCNSFEKALKPHIADRGYEWEFHIDETERRLWRVNGLVPPPFGSDAEKIWAKENKPVRWEGA</sequence>